<dbReference type="EC" id="2.4.1.15" evidence="8"/>
<evidence type="ECO:0000313" key="10">
    <source>
        <dbReference type="Proteomes" id="UP000267469"/>
    </source>
</evidence>
<dbReference type="EMBL" id="RJTM01000012">
    <property type="protein sequence ID" value="RNL93360.1"/>
    <property type="molecule type" value="Genomic_DNA"/>
</dbReference>
<dbReference type="InterPro" id="IPR012766">
    <property type="entry name" value="Trehalose_OtsA"/>
</dbReference>
<dbReference type="NCBIfam" id="NF011071">
    <property type="entry name" value="PRK14501.1"/>
    <property type="match status" value="1"/>
</dbReference>
<dbReference type="Gene3D" id="3.40.50.1000">
    <property type="entry name" value="HAD superfamily/HAD-like"/>
    <property type="match status" value="1"/>
</dbReference>
<dbReference type="Pfam" id="PF00982">
    <property type="entry name" value="Glyco_transf_20"/>
    <property type="match status" value="1"/>
</dbReference>
<evidence type="ECO:0000256" key="6">
    <source>
        <dbReference type="ARBA" id="ARBA00022679"/>
    </source>
</evidence>
<gene>
    <name evidence="9" type="ORF">ED312_02630</name>
</gene>
<dbReference type="OrthoDB" id="9761633at2"/>
<dbReference type="RefSeq" id="WP_123214455.1">
    <property type="nucleotide sequence ID" value="NZ_RJTM01000012.1"/>
</dbReference>
<dbReference type="InterPro" id="IPR023214">
    <property type="entry name" value="HAD_sf"/>
</dbReference>
<evidence type="ECO:0000313" key="9">
    <source>
        <dbReference type="EMBL" id="RNL93360.1"/>
    </source>
</evidence>
<dbReference type="CDD" id="cd03788">
    <property type="entry name" value="GT20_TPS"/>
    <property type="match status" value="1"/>
</dbReference>
<dbReference type="InterPro" id="IPR003337">
    <property type="entry name" value="Trehalose_PPase"/>
</dbReference>
<comment type="catalytic activity">
    <reaction evidence="7">
        <text>D-glucose 6-phosphate + UDP-alpha-D-glucose = alpha,alpha-trehalose 6-phosphate + UDP + H(+)</text>
        <dbReference type="Rhea" id="RHEA:18889"/>
        <dbReference type="ChEBI" id="CHEBI:15378"/>
        <dbReference type="ChEBI" id="CHEBI:58223"/>
        <dbReference type="ChEBI" id="CHEBI:58429"/>
        <dbReference type="ChEBI" id="CHEBI:58885"/>
        <dbReference type="ChEBI" id="CHEBI:61548"/>
        <dbReference type="EC" id="2.4.1.15"/>
    </reaction>
</comment>
<dbReference type="GO" id="GO:0003825">
    <property type="term" value="F:alpha,alpha-trehalose-phosphate synthase (UDP-forming) activity"/>
    <property type="evidence" value="ECO:0007669"/>
    <property type="project" value="UniProtKB-UniRule"/>
</dbReference>
<comment type="similarity">
    <text evidence="2">In the C-terminal section; belongs to the trehalose phosphatase family.</text>
</comment>
<evidence type="ECO:0000256" key="1">
    <source>
        <dbReference type="ARBA" id="ARBA00005199"/>
    </source>
</evidence>
<dbReference type="UniPathway" id="UPA00299"/>
<evidence type="ECO:0000256" key="5">
    <source>
        <dbReference type="ARBA" id="ARBA00022676"/>
    </source>
</evidence>
<dbReference type="NCBIfam" id="TIGR01484">
    <property type="entry name" value="HAD-SF-IIB"/>
    <property type="match status" value="1"/>
</dbReference>
<dbReference type="PANTHER" id="PTHR10788:SF106">
    <property type="entry name" value="BCDNA.GH08860"/>
    <property type="match status" value="1"/>
</dbReference>
<dbReference type="InterPro" id="IPR001830">
    <property type="entry name" value="Glyco_trans_20"/>
</dbReference>
<evidence type="ECO:0000256" key="7">
    <source>
        <dbReference type="ARBA" id="ARBA00048039"/>
    </source>
</evidence>
<dbReference type="CDD" id="cd01627">
    <property type="entry name" value="HAD_TPP"/>
    <property type="match status" value="1"/>
</dbReference>
<dbReference type="AlphaFoldDB" id="A0A3N0EZM8"/>
<dbReference type="Proteomes" id="UP000267469">
    <property type="component" value="Unassembled WGS sequence"/>
</dbReference>
<comment type="pathway">
    <text evidence="1">Glycan biosynthesis; trehalose biosynthesis.</text>
</comment>
<dbReference type="PANTHER" id="PTHR10788">
    <property type="entry name" value="TREHALOSE-6-PHOSPHATE SYNTHASE"/>
    <property type="match status" value="1"/>
</dbReference>
<dbReference type="SUPFAM" id="SSF56784">
    <property type="entry name" value="HAD-like"/>
    <property type="match status" value="1"/>
</dbReference>
<protein>
    <recommendedName>
        <fullName evidence="8">Alpha,alpha-trehalose-phosphate synthase</fullName>
        <ecNumber evidence="8">2.4.1.15</ecNumber>
    </recommendedName>
</protein>
<accession>A0A3N0EZM8</accession>
<dbReference type="Gene3D" id="3.30.70.1020">
    <property type="entry name" value="Trehalose-6-phosphate phosphatase related protein, domain 2"/>
    <property type="match status" value="1"/>
</dbReference>
<dbReference type="Pfam" id="PF02358">
    <property type="entry name" value="Trehalose_PPase"/>
    <property type="match status" value="1"/>
</dbReference>
<keyword evidence="6" id="KW-0808">Transferase</keyword>
<evidence type="ECO:0000256" key="3">
    <source>
        <dbReference type="ARBA" id="ARBA00008799"/>
    </source>
</evidence>
<dbReference type="NCBIfam" id="TIGR00685">
    <property type="entry name" value="T6PP"/>
    <property type="match status" value="1"/>
</dbReference>
<comment type="similarity">
    <text evidence="3">Belongs to the glycosyltransferase 20 family.</text>
</comment>
<dbReference type="SUPFAM" id="SSF53756">
    <property type="entry name" value="UDP-Glycosyltransferase/glycogen phosphorylase"/>
    <property type="match status" value="1"/>
</dbReference>
<organism evidence="9 10">
    <name type="scientific">Sinomicrobium pectinilyticum</name>
    <dbReference type="NCBI Taxonomy" id="1084421"/>
    <lineage>
        <taxon>Bacteria</taxon>
        <taxon>Pseudomonadati</taxon>
        <taxon>Bacteroidota</taxon>
        <taxon>Flavobacteriia</taxon>
        <taxon>Flavobacteriales</taxon>
        <taxon>Flavobacteriaceae</taxon>
        <taxon>Sinomicrobium</taxon>
    </lineage>
</organism>
<dbReference type="InterPro" id="IPR036412">
    <property type="entry name" value="HAD-like_sf"/>
</dbReference>
<dbReference type="InterPro" id="IPR006379">
    <property type="entry name" value="HAD-SF_hydro_IIB"/>
</dbReference>
<dbReference type="GO" id="GO:0005992">
    <property type="term" value="P:trehalose biosynthetic process"/>
    <property type="evidence" value="ECO:0007669"/>
    <property type="project" value="UniProtKB-UniRule"/>
</dbReference>
<keyword evidence="10" id="KW-1185">Reference proteome</keyword>
<evidence type="ECO:0000256" key="8">
    <source>
        <dbReference type="NCBIfam" id="TIGR02400"/>
    </source>
</evidence>
<reference evidence="9 10" key="1">
    <citation type="submission" date="2018-10" db="EMBL/GenBank/DDBJ databases">
        <title>Sinomicrobium pectinilyticum sp. nov., a pectinase-producing bacterium isolated from alkaline and saline soil, and emended description of the genus Sinomicrobium.</title>
        <authorList>
            <person name="Cheng B."/>
            <person name="Li C."/>
            <person name="Lai Q."/>
            <person name="Du M."/>
            <person name="Shao Z."/>
            <person name="Xu P."/>
            <person name="Yang C."/>
        </authorList>
    </citation>
    <scope>NUCLEOTIDE SEQUENCE [LARGE SCALE GENOMIC DNA]</scope>
    <source>
        <strain evidence="9 10">5DNS001</strain>
    </source>
</reference>
<evidence type="ECO:0000256" key="2">
    <source>
        <dbReference type="ARBA" id="ARBA00006330"/>
    </source>
</evidence>
<name>A0A3N0EZM8_SINP1</name>
<sequence length="738" mass="85721">MNKTIIVSNRLPLQISLHNNNLVLTPSVGGLATGMKSVHEGGKSLWIGWSGLKEEDLDPKLTEKVNAAIAKENCAAVSLTGKDLNNFYYGFSNNTLWPMFHYFMEYTTFEGKHWESYKEVNRKFAETVLEHTNDGDTIWVHDYQLLLLPELIKRERPNVSVGFFLHIPFPSYEVFRALPWREELLNGMLGADLLGFHTYDYERHFLSSVRRILRLDTHFNEISYQGRTLRVDSFPMGIDYNKFRNAAIAHHEQGPEYKSDLKKRLDAHLQSAPDAKMILSIDRLDYTKGIPNRLKAFEYFLDKYPQFREKVRFILLAVPSRSNVPQYQLLKKETDELVGRINGKFSTVNWTPIWYFYRSMPFENLIDLYTSCGVALITPIRDGMNLVAKEYIATRVDKDGVLVLSEMAGAAKEMNEALLINPNNFEQIADTLKRALEMTEEEQAERNAFMQRRLERYSVEKWAKEFMKALHATKQQHHVIVSKKITPEIKKQLFGSYYKAKRKLILLDYDGTLVNFTNIPKDAKPDDALYDLLDDLSNQENTDLVLISGRDKETFTKWFGDRRYTLIVEHGVWLKSGYKEWQALEKLKKEWMNNLRPIIETFVDRTPGTFIEEKNFSLAWHFRKADPELAQQRATELKTVLTSLISNHELSVLEGNKVIEIKSSNVNKGRASSRLLAEKDYDFIFAIGDDWTDEYMFRELPEEAYTVKVGLKETSARYYIKDTDSVRELLKGFLKGKV</sequence>
<comment type="caution">
    <text evidence="9">The sequence shown here is derived from an EMBL/GenBank/DDBJ whole genome shotgun (WGS) entry which is preliminary data.</text>
</comment>
<keyword evidence="5" id="KW-0328">Glycosyltransferase</keyword>
<proteinExistence type="inferred from homology"/>
<evidence type="ECO:0000256" key="4">
    <source>
        <dbReference type="ARBA" id="ARBA00011881"/>
    </source>
</evidence>
<comment type="subunit">
    <text evidence="4">Homotetramer.</text>
</comment>
<dbReference type="GO" id="GO:0005829">
    <property type="term" value="C:cytosol"/>
    <property type="evidence" value="ECO:0007669"/>
    <property type="project" value="TreeGrafter"/>
</dbReference>
<dbReference type="GO" id="GO:0004805">
    <property type="term" value="F:trehalose-phosphatase activity"/>
    <property type="evidence" value="ECO:0007669"/>
    <property type="project" value="TreeGrafter"/>
</dbReference>
<dbReference type="NCBIfam" id="TIGR02400">
    <property type="entry name" value="trehalose_OtsA"/>
    <property type="match status" value="1"/>
</dbReference>
<dbReference type="Gene3D" id="3.40.50.2000">
    <property type="entry name" value="Glycogen Phosphorylase B"/>
    <property type="match status" value="2"/>
</dbReference>